<accession>A0AA41UD17</accession>
<dbReference type="Proteomes" id="UP001156140">
    <property type="component" value="Unassembled WGS sequence"/>
</dbReference>
<protein>
    <submittedName>
        <fullName evidence="1">Uncharacterized protein</fullName>
    </submittedName>
</protein>
<organism evidence="1 2">
    <name type="scientific">Paradevosia shaoguanensis</name>
    <dbReference type="NCBI Taxonomy" id="1335043"/>
    <lineage>
        <taxon>Bacteria</taxon>
        <taxon>Pseudomonadati</taxon>
        <taxon>Pseudomonadota</taxon>
        <taxon>Alphaproteobacteria</taxon>
        <taxon>Hyphomicrobiales</taxon>
        <taxon>Devosiaceae</taxon>
        <taxon>Paradevosia</taxon>
    </lineage>
</organism>
<dbReference type="RefSeq" id="WP_281737151.1">
    <property type="nucleotide sequence ID" value="NZ_JAKETQ010000004.1"/>
</dbReference>
<evidence type="ECO:0000313" key="2">
    <source>
        <dbReference type="Proteomes" id="UP001156140"/>
    </source>
</evidence>
<comment type="caution">
    <text evidence="1">The sequence shown here is derived from an EMBL/GenBank/DDBJ whole genome shotgun (WGS) entry which is preliminary data.</text>
</comment>
<sequence>MTIVYPLALDVFADKLHIESLKARPGHQQELSGQGSGGILAADVAPALREFDVACIPLYHDVAGEVLALIESLGGAINPFYLYDPRKKAPATDPDGTILGGAAVTISALNANNKAMALAGLPAGYTLTAGDLISWDYGVNPARRAFHRVVESVTAAGDGTTPQFEVRDFIRPGSTVGTAVTLIKPAMKCKMLPGSLDDAAQGMFTTISFSVRQVI</sequence>
<reference evidence="1" key="1">
    <citation type="submission" date="2022-03" db="EMBL/GenBank/DDBJ databases">
        <title>The complete genome sequence of a Methyloterrigena soli.</title>
        <authorList>
            <person name="Zi Z."/>
        </authorList>
    </citation>
    <scope>NUCLEOTIDE SEQUENCE</scope>
    <source>
        <strain evidence="1">M48</strain>
    </source>
</reference>
<proteinExistence type="predicted"/>
<gene>
    <name evidence="1" type="ORF">ML536_20440</name>
</gene>
<dbReference type="AlphaFoldDB" id="A0AA41UD17"/>
<evidence type="ECO:0000313" key="1">
    <source>
        <dbReference type="EMBL" id="MCI0129208.1"/>
    </source>
</evidence>
<name>A0AA41UD17_9HYPH</name>
<dbReference type="EMBL" id="JALAZD010000004">
    <property type="protein sequence ID" value="MCI0129208.1"/>
    <property type="molecule type" value="Genomic_DNA"/>
</dbReference>
<keyword evidence="2" id="KW-1185">Reference proteome</keyword>